<reference evidence="1 2" key="1">
    <citation type="journal article" date="2012" name="BMC Genomics">
        <title>Comparative genomics of the white-rot fungi, Phanerochaete carnosa and P. chrysosporium, to elucidate the genetic basis of the distinct wood types they colonize.</title>
        <authorList>
            <person name="Suzuki H."/>
            <person name="MacDonald J."/>
            <person name="Syed K."/>
            <person name="Salamov A."/>
            <person name="Hori C."/>
            <person name="Aerts A."/>
            <person name="Henrissat B."/>
            <person name="Wiebenga A."/>
            <person name="vanKuyk P.A."/>
            <person name="Barry K."/>
            <person name="Lindquist E."/>
            <person name="LaButti K."/>
            <person name="Lapidus A."/>
            <person name="Lucas S."/>
            <person name="Coutinho P."/>
            <person name="Gong Y."/>
            <person name="Samejima M."/>
            <person name="Mahadevan R."/>
            <person name="Abou-Zaid M."/>
            <person name="de Vries R.P."/>
            <person name="Igarashi K."/>
            <person name="Yadav J.S."/>
            <person name="Grigoriev I.V."/>
            <person name="Master E.R."/>
        </authorList>
    </citation>
    <scope>NUCLEOTIDE SEQUENCE [LARGE SCALE GENOMIC DNA]</scope>
    <source>
        <strain evidence="1 2">HHB-10118-sp</strain>
    </source>
</reference>
<organism evidence="1 2">
    <name type="scientific">Phanerochaete carnosa (strain HHB-10118-sp)</name>
    <name type="common">White-rot fungus</name>
    <name type="synonym">Peniophora carnosa</name>
    <dbReference type="NCBI Taxonomy" id="650164"/>
    <lineage>
        <taxon>Eukaryota</taxon>
        <taxon>Fungi</taxon>
        <taxon>Dikarya</taxon>
        <taxon>Basidiomycota</taxon>
        <taxon>Agaricomycotina</taxon>
        <taxon>Agaricomycetes</taxon>
        <taxon>Polyporales</taxon>
        <taxon>Phanerochaetaceae</taxon>
        <taxon>Phanerochaete</taxon>
    </lineage>
</organism>
<dbReference type="RefSeq" id="XP_007389931.1">
    <property type="nucleotide sequence ID" value="XM_007389869.1"/>
</dbReference>
<dbReference type="Proteomes" id="UP000008370">
    <property type="component" value="Unassembled WGS sequence"/>
</dbReference>
<sequence>MLDEESRVHNSVDEMEMVFNAMFDGTIVDGRLHSAPAAFGIGSGAYDSGLTSMDDNERPAVK</sequence>
<evidence type="ECO:0000313" key="1">
    <source>
        <dbReference type="EMBL" id="EKM60473.1"/>
    </source>
</evidence>
<accession>K5W958</accession>
<dbReference type="InParanoid" id="K5W958"/>
<dbReference type="EMBL" id="JH930468">
    <property type="protein sequence ID" value="EKM60473.1"/>
    <property type="molecule type" value="Genomic_DNA"/>
</dbReference>
<proteinExistence type="predicted"/>
<dbReference type="HOGENOM" id="CLU_2904913_0_0_1"/>
<dbReference type="KEGG" id="pco:PHACADRAFT_246462"/>
<name>K5W958_PHACS</name>
<protein>
    <submittedName>
        <fullName evidence="1">Uncharacterized protein</fullName>
    </submittedName>
</protein>
<keyword evidence="2" id="KW-1185">Reference proteome</keyword>
<gene>
    <name evidence="1" type="ORF">PHACADRAFT_246462</name>
</gene>
<evidence type="ECO:0000313" key="2">
    <source>
        <dbReference type="Proteomes" id="UP000008370"/>
    </source>
</evidence>
<dbReference type="GeneID" id="18913811"/>
<dbReference type="AlphaFoldDB" id="K5W958"/>